<dbReference type="PANTHER" id="PTHR34475:SF1">
    <property type="entry name" value="CYTOSKELETON PROTEIN RODZ"/>
    <property type="match status" value="1"/>
</dbReference>
<keyword evidence="2" id="KW-0472">Membrane</keyword>
<sequence length="513" mass="54048">MIGRIFAPQDVEEEIVAPKGFDDFELQLGDMMRGERATLGKSLLDVQRELKIKAGYISAIENCDPTEFDSPGFIAGYVRSYARYLQMDPEWAFQKFCEESGFTTAHGMSSEASSPRPVAPLAASAHRNVFNDPATPFVPKADPFFARIDAGAIGTVAVMIALIGGMGFGGMSILRQVQQVEFTPVEQTPVVASSIDPLAPAPQLNTGASGSGTQTAALAPTRNNDALDRLYRPEALDVPVFTPRDAPIATIDPGTVGTFATGGVDFAALNVPAEAPQVQVVDGPAPEVVLFAVNPTWVRVRSADGSILFEKVLEKGENYALPVTEETPVLRAGNSGSLYFKVNGQIVGPAGQGATTVNNVQLASADLSAAYSVADPLEDSELFALLENLDAPDVLPRPRTRPIESIAVAKGSVSLVASQPSWVRITDAKGTRVFEKTLQPGEQYTLPADVDAPLLRAGNSGALYLKLGDALVGPVGSGSATARNVSLTASDISAKYSVVDTDASPSLKALLDQ</sequence>
<feature type="compositionally biased region" description="Polar residues" evidence="1">
    <location>
        <begin position="203"/>
        <end position="221"/>
    </location>
</feature>
<keyword evidence="2" id="KW-1133">Transmembrane helix</keyword>
<evidence type="ECO:0000259" key="3">
    <source>
        <dbReference type="Pfam" id="PF13464"/>
    </source>
</evidence>
<dbReference type="OrthoDB" id="9790252at2"/>
<dbReference type="PANTHER" id="PTHR34475">
    <property type="match status" value="1"/>
</dbReference>
<evidence type="ECO:0000313" key="4">
    <source>
        <dbReference type="EMBL" id="CRK75682.1"/>
    </source>
</evidence>
<dbReference type="RefSeq" id="WP_048599103.1">
    <property type="nucleotide sequence ID" value="NZ_CVPC01000008.1"/>
</dbReference>
<dbReference type="GO" id="GO:0003677">
    <property type="term" value="F:DNA binding"/>
    <property type="evidence" value="ECO:0007669"/>
    <property type="project" value="InterPro"/>
</dbReference>
<dbReference type="AlphaFoldDB" id="A0A0U1NLS4"/>
<accession>A0A0U1NLS4</accession>
<dbReference type="InterPro" id="IPR050400">
    <property type="entry name" value="Bact_Cytoskel_RodZ"/>
</dbReference>
<feature type="domain" description="Cytoskeleton protein RodZ-like C-terminal" evidence="3">
    <location>
        <begin position="290"/>
        <end position="360"/>
    </location>
</feature>
<dbReference type="Pfam" id="PF13413">
    <property type="entry name" value="HTH_25"/>
    <property type="match status" value="1"/>
</dbReference>
<dbReference type="STRING" id="282199.GCA_001049735_01732"/>
<organism evidence="4 5">
    <name type="scientific">Nereida ignava</name>
    <dbReference type="NCBI Taxonomy" id="282199"/>
    <lineage>
        <taxon>Bacteria</taxon>
        <taxon>Pseudomonadati</taxon>
        <taxon>Pseudomonadota</taxon>
        <taxon>Alphaproteobacteria</taxon>
        <taxon>Rhodobacterales</taxon>
        <taxon>Roseobacteraceae</taxon>
        <taxon>Nereida</taxon>
    </lineage>
</organism>
<keyword evidence="2" id="KW-0812">Transmembrane</keyword>
<protein>
    <recommendedName>
        <fullName evidence="3">Cytoskeleton protein RodZ-like C-terminal domain-containing protein</fullName>
    </recommendedName>
</protein>
<reference evidence="4 5" key="1">
    <citation type="submission" date="2015-04" db="EMBL/GenBank/DDBJ databases">
        <authorList>
            <person name="Syromyatnikov M.Y."/>
            <person name="Popov V.N."/>
        </authorList>
    </citation>
    <scope>NUCLEOTIDE SEQUENCE [LARGE SCALE GENOMIC DNA]</scope>
    <source>
        <strain evidence="4 5">CECT 5292</strain>
    </source>
</reference>
<dbReference type="EMBL" id="CVQV01000008">
    <property type="protein sequence ID" value="CRK75682.1"/>
    <property type="molecule type" value="Genomic_DNA"/>
</dbReference>
<evidence type="ECO:0000256" key="2">
    <source>
        <dbReference type="SAM" id="Phobius"/>
    </source>
</evidence>
<proteinExistence type="predicted"/>
<dbReference type="InterPro" id="IPR025194">
    <property type="entry name" value="RodZ-like_C"/>
</dbReference>
<name>A0A0U1NLS4_9RHOB</name>
<feature type="region of interest" description="Disordered" evidence="1">
    <location>
        <begin position="201"/>
        <end position="221"/>
    </location>
</feature>
<dbReference type="InterPro" id="IPR010982">
    <property type="entry name" value="Lambda_DNA-bd_dom_sf"/>
</dbReference>
<dbReference type="CDD" id="cd00093">
    <property type="entry name" value="HTH_XRE"/>
    <property type="match status" value="1"/>
</dbReference>
<dbReference type="InterPro" id="IPR001387">
    <property type="entry name" value="Cro/C1-type_HTH"/>
</dbReference>
<keyword evidence="5" id="KW-1185">Reference proteome</keyword>
<dbReference type="Pfam" id="PF13464">
    <property type="entry name" value="RodZ_C"/>
    <property type="match status" value="2"/>
</dbReference>
<feature type="domain" description="Cytoskeleton protein RodZ-like C-terminal" evidence="3">
    <location>
        <begin position="415"/>
        <end position="483"/>
    </location>
</feature>
<feature type="transmembrane region" description="Helical" evidence="2">
    <location>
        <begin position="150"/>
        <end position="174"/>
    </location>
</feature>
<dbReference type="Gene3D" id="1.10.260.40">
    <property type="entry name" value="lambda repressor-like DNA-binding domains"/>
    <property type="match status" value="1"/>
</dbReference>
<evidence type="ECO:0000313" key="5">
    <source>
        <dbReference type="Proteomes" id="UP000048949"/>
    </source>
</evidence>
<dbReference type="Proteomes" id="UP000048949">
    <property type="component" value="Unassembled WGS sequence"/>
</dbReference>
<evidence type="ECO:0000256" key="1">
    <source>
        <dbReference type="SAM" id="MobiDB-lite"/>
    </source>
</evidence>
<gene>
    <name evidence="4" type="ORF">NIG5292_01733</name>
</gene>